<keyword evidence="2" id="KW-1185">Reference proteome</keyword>
<gene>
    <name evidence="1" type="ORF">HPB47_026335</name>
</gene>
<reference evidence="1 2" key="1">
    <citation type="journal article" date="2020" name="Cell">
        <title>Large-Scale Comparative Analyses of Tick Genomes Elucidate Their Genetic Diversity and Vector Capacities.</title>
        <authorList>
            <consortium name="Tick Genome and Microbiome Consortium (TIGMIC)"/>
            <person name="Jia N."/>
            <person name="Wang J."/>
            <person name="Shi W."/>
            <person name="Du L."/>
            <person name="Sun Y."/>
            <person name="Zhan W."/>
            <person name="Jiang J.F."/>
            <person name="Wang Q."/>
            <person name="Zhang B."/>
            <person name="Ji P."/>
            <person name="Bell-Sakyi L."/>
            <person name="Cui X.M."/>
            <person name="Yuan T.T."/>
            <person name="Jiang B.G."/>
            <person name="Yang W.F."/>
            <person name="Lam T.T."/>
            <person name="Chang Q.C."/>
            <person name="Ding S.J."/>
            <person name="Wang X.J."/>
            <person name="Zhu J.G."/>
            <person name="Ruan X.D."/>
            <person name="Zhao L."/>
            <person name="Wei J.T."/>
            <person name="Ye R.Z."/>
            <person name="Que T.C."/>
            <person name="Du C.H."/>
            <person name="Zhou Y.H."/>
            <person name="Cheng J.X."/>
            <person name="Dai P.F."/>
            <person name="Guo W.B."/>
            <person name="Han X.H."/>
            <person name="Huang E.J."/>
            <person name="Li L.F."/>
            <person name="Wei W."/>
            <person name="Gao Y.C."/>
            <person name="Liu J.Z."/>
            <person name="Shao H.Z."/>
            <person name="Wang X."/>
            <person name="Wang C.C."/>
            <person name="Yang T.C."/>
            <person name="Huo Q.B."/>
            <person name="Li W."/>
            <person name="Chen H.Y."/>
            <person name="Chen S.E."/>
            <person name="Zhou L.G."/>
            <person name="Ni X.B."/>
            <person name="Tian J.H."/>
            <person name="Sheng Y."/>
            <person name="Liu T."/>
            <person name="Pan Y.S."/>
            <person name="Xia L.Y."/>
            <person name="Li J."/>
            <person name="Zhao F."/>
            <person name="Cao W.C."/>
        </authorList>
    </citation>
    <scope>NUCLEOTIDE SEQUENCE [LARGE SCALE GENOMIC DNA]</scope>
    <source>
        <strain evidence="1">Iper-2018</strain>
    </source>
</reference>
<sequence length="218" mass="24674">MKEKPRGFLPGSRITRRKRPAFAMRHYVSYARSEGAGIWAAAPSSTSTWTRKGGGGANGTGPDRLRQRALPDFQSPLLLEQEARALAVATTQPRAKMAWQVNIRNAPTPTPWGNPGTPDTISYDDRHESQHQSRQFEGNWRAPPNKQKGGKDSRKRVHSENASARRQPRERHHPNTIQQIQNSNSGYDNKPSVSNRRGLRKKKKNKRSHLQRKLDATF</sequence>
<name>A0AC60PZM7_IXOPE</name>
<protein>
    <submittedName>
        <fullName evidence="1">Uncharacterized protein</fullName>
    </submittedName>
</protein>
<evidence type="ECO:0000313" key="1">
    <source>
        <dbReference type="EMBL" id="KAG0426563.1"/>
    </source>
</evidence>
<dbReference type="EMBL" id="JABSTQ010009706">
    <property type="protein sequence ID" value="KAG0426563.1"/>
    <property type="molecule type" value="Genomic_DNA"/>
</dbReference>
<proteinExistence type="predicted"/>
<organism evidence="1 2">
    <name type="scientific">Ixodes persulcatus</name>
    <name type="common">Taiga tick</name>
    <dbReference type="NCBI Taxonomy" id="34615"/>
    <lineage>
        <taxon>Eukaryota</taxon>
        <taxon>Metazoa</taxon>
        <taxon>Ecdysozoa</taxon>
        <taxon>Arthropoda</taxon>
        <taxon>Chelicerata</taxon>
        <taxon>Arachnida</taxon>
        <taxon>Acari</taxon>
        <taxon>Parasitiformes</taxon>
        <taxon>Ixodida</taxon>
        <taxon>Ixodoidea</taxon>
        <taxon>Ixodidae</taxon>
        <taxon>Ixodinae</taxon>
        <taxon>Ixodes</taxon>
    </lineage>
</organism>
<evidence type="ECO:0000313" key="2">
    <source>
        <dbReference type="Proteomes" id="UP000805193"/>
    </source>
</evidence>
<accession>A0AC60PZM7</accession>
<dbReference type="Proteomes" id="UP000805193">
    <property type="component" value="Unassembled WGS sequence"/>
</dbReference>
<comment type="caution">
    <text evidence="1">The sequence shown here is derived from an EMBL/GenBank/DDBJ whole genome shotgun (WGS) entry which is preliminary data.</text>
</comment>